<name>A0A9Q3GNA2_9BASI</name>
<dbReference type="EMBL" id="AVOT02003271">
    <property type="protein sequence ID" value="MBW0473007.1"/>
    <property type="molecule type" value="Genomic_DNA"/>
</dbReference>
<sequence length="202" mass="23416">MDKDCHILFQLLIKDCKDPSLSSKLDEAWKKAYGEGRFQILYRILYHRTKHTCAMALTDRTLINTIIHECNNSVASGHLSGDRKLERVKTLFWWPCWSKDVAEYCQTFYRCQKENRATGKEFGMKIQIQGPNSLWEIFHMDWVTALPPGGDRSYNVCLALVYMYSKTPILLTCHKYDTAMDTAITIWNNVISHTGILKNIIS</sequence>
<dbReference type="PANTHER" id="PTHR37984">
    <property type="entry name" value="PROTEIN CBG26694"/>
    <property type="match status" value="1"/>
</dbReference>
<evidence type="ECO:0000313" key="2">
    <source>
        <dbReference type="EMBL" id="MBW0473007.1"/>
    </source>
</evidence>
<dbReference type="Pfam" id="PF17921">
    <property type="entry name" value="Integrase_H2C2"/>
    <property type="match status" value="1"/>
</dbReference>
<dbReference type="AlphaFoldDB" id="A0A9Q3GNA2"/>
<dbReference type="InterPro" id="IPR041588">
    <property type="entry name" value="Integrase_H2C2"/>
</dbReference>
<dbReference type="Gene3D" id="1.10.340.70">
    <property type="match status" value="1"/>
</dbReference>
<proteinExistence type="predicted"/>
<organism evidence="2 3">
    <name type="scientific">Austropuccinia psidii MF-1</name>
    <dbReference type="NCBI Taxonomy" id="1389203"/>
    <lineage>
        <taxon>Eukaryota</taxon>
        <taxon>Fungi</taxon>
        <taxon>Dikarya</taxon>
        <taxon>Basidiomycota</taxon>
        <taxon>Pucciniomycotina</taxon>
        <taxon>Pucciniomycetes</taxon>
        <taxon>Pucciniales</taxon>
        <taxon>Sphaerophragmiaceae</taxon>
        <taxon>Austropuccinia</taxon>
    </lineage>
</organism>
<dbReference type="PANTHER" id="PTHR37984:SF5">
    <property type="entry name" value="PROTEIN NYNRIN-LIKE"/>
    <property type="match status" value="1"/>
</dbReference>
<keyword evidence="3" id="KW-1185">Reference proteome</keyword>
<feature type="domain" description="Integrase zinc-binding" evidence="1">
    <location>
        <begin position="59"/>
        <end position="115"/>
    </location>
</feature>
<reference evidence="2" key="1">
    <citation type="submission" date="2021-03" db="EMBL/GenBank/DDBJ databases">
        <title>Draft genome sequence of rust myrtle Austropuccinia psidii MF-1, a brazilian biotype.</title>
        <authorList>
            <person name="Quecine M.C."/>
            <person name="Pachon D.M.R."/>
            <person name="Bonatelli M.L."/>
            <person name="Correr F.H."/>
            <person name="Franceschini L.M."/>
            <person name="Leite T.F."/>
            <person name="Margarido G.R.A."/>
            <person name="Almeida C.A."/>
            <person name="Ferrarezi J.A."/>
            <person name="Labate C.A."/>
        </authorList>
    </citation>
    <scope>NUCLEOTIDE SEQUENCE</scope>
    <source>
        <strain evidence="2">MF-1</strain>
    </source>
</reference>
<evidence type="ECO:0000259" key="1">
    <source>
        <dbReference type="Pfam" id="PF17921"/>
    </source>
</evidence>
<comment type="caution">
    <text evidence="2">The sequence shown here is derived from an EMBL/GenBank/DDBJ whole genome shotgun (WGS) entry which is preliminary data.</text>
</comment>
<evidence type="ECO:0000313" key="3">
    <source>
        <dbReference type="Proteomes" id="UP000765509"/>
    </source>
</evidence>
<dbReference type="InterPro" id="IPR050951">
    <property type="entry name" value="Retrovirus_Pol_polyprotein"/>
</dbReference>
<gene>
    <name evidence="2" type="ORF">O181_012722</name>
</gene>
<protein>
    <recommendedName>
        <fullName evidence="1">Integrase zinc-binding domain-containing protein</fullName>
    </recommendedName>
</protein>
<dbReference type="Proteomes" id="UP000765509">
    <property type="component" value="Unassembled WGS sequence"/>
</dbReference>
<accession>A0A9Q3GNA2</accession>